<feature type="compositionally biased region" description="Low complexity" evidence="1">
    <location>
        <begin position="204"/>
        <end position="213"/>
    </location>
</feature>
<comment type="caution">
    <text evidence="2">The sequence shown here is derived from an EMBL/GenBank/DDBJ whole genome shotgun (WGS) entry which is preliminary data.</text>
</comment>
<feature type="compositionally biased region" description="Polar residues" evidence="1">
    <location>
        <begin position="158"/>
        <end position="167"/>
    </location>
</feature>
<organism evidence="2 3">
    <name type="scientific">Rhodoplanes serenus</name>
    <dbReference type="NCBI Taxonomy" id="200615"/>
    <lineage>
        <taxon>Bacteria</taxon>
        <taxon>Pseudomonadati</taxon>
        <taxon>Pseudomonadota</taxon>
        <taxon>Alphaproteobacteria</taxon>
        <taxon>Hyphomicrobiales</taxon>
        <taxon>Nitrobacteraceae</taxon>
        <taxon>Rhodoplanes</taxon>
    </lineage>
</organism>
<feature type="region of interest" description="Disordered" evidence="1">
    <location>
        <begin position="328"/>
        <end position="368"/>
    </location>
</feature>
<feature type="region of interest" description="Disordered" evidence="1">
    <location>
        <begin position="204"/>
        <end position="296"/>
    </location>
</feature>
<feature type="compositionally biased region" description="Basic and acidic residues" evidence="1">
    <location>
        <begin position="267"/>
        <end position="279"/>
    </location>
</feature>
<gene>
    <name evidence="2" type="ORF">RHODGE_RHODGE_01844</name>
</gene>
<sequence length="368" mass="39342">MSSSKTVLWNDGAVRRSSRSEIAPLGQRLQAETPDGVRSVASTRQAVETLDGLPYPYATTVARNLWPQWGFRPQRPHSAGGCGRRDTGAGCCRGCVGRFALCRPTPLRRSTASVRRPPVRGRPFVARPRPACGLLGENWRRGWSGGVAGRRETRPASYPTNVRSWSASPPLRPDRCGAPASRTGAECGIGPRSVVLSVGRLPRASGAESAASGTTLGFGRWASSGQAGEGRRPADGAAVTPVWPAEPQWRGAASERAAGTPPVVLESQKKFGPDPRGRPAEALGCPETSLKSHENRRKRKFCEIVVDIRPAAGHISVITGRRRLGAMAHPRSSSRRVRVQDPIGSGRDGSALWSQRVGDDSVSGLFDK</sequence>
<dbReference type="EMBL" id="UWOC01000133">
    <property type="protein sequence ID" value="VCU08682.1"/>
    <property type="molecule type" value="Genomic_DNA"/>
</dbReference>
<evidence type="ECO:0000256" key="1">
    <source>
        <dbReference type="SAM" id="MobiDB-lite"/>
    </source>
</evidence>
<proteinExistence type="predicted"/>
<keyword evidence="3" id="KW-1185">Reference proteome</keyword>
<reference evidence="3" key="1">
    <citation type="submission" date="2018-10" db="EMBL/GenBank/DDBJ databases">
        <authorList>
            <person name="Peiro R."/>
            <person name="Begona"/>
            <person name="Cbmso G."/>
            <person name="Lopez M."/>
            <person name="Gonzalez S."/>
            <person name="Sacristan E."/>
            <person name="Castillo E."/>
        </authorList>
    </citation>
    <scope>NUCLEOTIDE SEQUENCE [LARGE SCALE GENOMIC DNA]</scope>
</reference>
<dbReference type="AlphaFoldDB" id="A0A3S4BFJ0"/>
<evidence type="ECO:0000313" key="2">
    <source>
        <dbReference type="EMBL" id="VCU08682.1"/>
    </source>
</evidence>
<protein>
    <submittedName>
        <fullName evidence="2">Uncharacterized protein</fullName>
    </submittedName>
</protein>
<dbReference type="Proteomes" id="UP000289200">
    <property type="component" value="Unassembled WGS sequence"/>
</dbReference>
<name>A0A3S4BFJ0_9BRAD</name>
<feature type="region of interest" description="Disordered" evidence="1">
    <location>
        <begin position="146"/>
        <end position="184"/>
    </location>
</feature>
<evidence type="ECO:0000313" key="3">
    <source>
        <dbReference type="Proteomes" id="UP000289200"/>
    </source>
</evidence>
<accession>A0A3S4BFJ0</accession>